<evidence type="ECO:0000256" key="2">
    <source>
        <dbReference type="ARBA" id="ARBA00008533"/>
    </source>
</evidence>
<dbReference type="GO" id="GO:0009381">
    <property type="term" value="F:excinuclease ABC activity"/>
    <property type="evidence" value="ECO:0007669"/>
    <property type="project" value="UniProtKB-UniRule"/>
</dbReference>
<dbReference type="GO" id="GO:0006289">
    <property type="term" value="P:nucleotide-excision repair"/>
    <property type="evidence" value="ECO:0007669"/>
    <property type="project" value="UniProtKB-UniRule"/>
</dbReference>
<gene>
    <name evidence="12 18" type="primary">uvrB</name>
    <name evidence="18" type="ORF">QX99_01724</name>
</gene>
<evidence type="ECO:0000256" key="14">
    <source>
        <dbReference type="SAM" id="Coils"/>
    </source>
</evidence>
<feature type="coiled-coil region" evidence="14">
    <location>
        <begin position="628"/>
        <end position="655"/>
    </location>
</feature>
<evidence type="ECO:0000259" key="17">
    <source>
        <dbReference type="PROSITE" id="PS51194"/>
    </source>
</evidence>
<dbReference type="Gene3D" id="4.10.860.10">
    <property type="entry name" value="UVR domain"/>
    <property type="match status" value="1"/>
</dbReference>
<proteinExistence type="inferred from homology"/>
<dbReference type="Pfam" id="PF04851">
    <property type="entry name" value="ResIII"/>
    <property type="match status" value="1"/>
</dbReference>
<dbReference type="PANTHER" id="PTHR24029:SF0">
    <property type="entry name" value="UVRABC SYSTEM PROTEIN B"/>
    <property type="match status" value="1"/>
</dbReference>
<evidence type="ECO:0000256" key="13">
    <source>
        <dbReference type="RuleBase" id="RU003587"/>
    </source>
</evidence>
<dbReference type="PROSITE" id="PS51192">
    <property type="entry name" value="HELICASE_ATP_BIND_1"/>
    <property type="match status" value="1"/>
</dbReference>
<dbReference type="InterPro" id="IPR027417">
    <property type="entry name" value="P-loop_NTPase"/>
</dbReference>
<dbReference type="RefSeq" id="WP_043711900.1">
    <property type="nucleotide sequence ID" value="NZ_JALOCT010000001.1"/>
</dbReference>
<dbReference type="NCBIfam" id="NF003673">
    <property type="entry name" value="PRK05298.1"/>
    <property type="match status" value="1"/>
</dbReference>
<comment type="similarity">
    <text evidence="2 12 13">Belongs to the UvrB family.</text>
</comment>
<dbReference type="InterPro" id="IPR001650">
    <property type="entry name" value="Helicase_C-like"/>
</dbReference>
<reference evidence="18 19" key="1">
    <citation type="journal article" date="2015" name="Microbiology (Mosc.)">
        <title>Genomics of the Weissella cibaria species with an examination of its metabolic traits.</title>
        <authorList>
            <person name="Lynch K.M."/>
            <person name="Lucid A."/>
            <person name="Arendt E.K."/>
            <person name="Sleator R.D."/>
            <person name="Lucey B."/>
            <person name="Coffey A."/>
        </authorList>
    </citation>
    <scope>NUCLEOTIDE SEQUENCE [LARGE SCALE GENOMIC DNA]</scope>
    <source>
        <strain evidence="18 19">MG1</strain>
    </source>
</reference>
<evidence type="ECO:0000256" key="4">
    <source>
        <dbReference type="ARBA" id="ARBA00022741"/>
    </source>
</evidence>
<dbReference type="PATRIC" id="fig|137591.25.peg.1698"/>
<dbReference type="SUPFAM" id="SSF46600">
    <property type="entry name" value="C-terminal UvrC-binding domain of UvrB"/>
    <property type="match status" value="1"/>
</dbReference>
<keyword evidence="8 12" id="KW-0267">Excision nuclease</keyword>
<dbReference type="InterPro" id="IPR041471">
    <property type="entry name" value="UvrB_inter"/>
</dbReference>
<keyword evidence="6 12" id="KW-0228">DNA excision</keyword>
<dbReference type="STRING" id="137591.AO080_08270"/>
<keyword evidence="5 12" id="KW-0227">DNA damage</keyword>
<feature type="binding site" evidence="12">
    <location>
        <begin position="44"/>
        <end position="51"/>
    </location>
    <ligand>
        <name>ATP</name>
        <dbReference type="ChEBI" id="CHEBI:30616"/>
    </ligand>
</feature>
<dbReference type="Proteomes" id="UP000032287">
    <property type="component" value="Unassembled WGS sequence"/>
</dbReference>
<keyword evidence="19" id="KW-1185">Reference proteome</keyword>
<dbReference type="Gene3D" id="3.40.50.300">
    <property type="entry name" value="P-loop containing nucleotide triphosphate hydrolases"/>
    <property type="match status" value="3"/>
</dbReference>
<dbReference type="PANTHER" id="PTHR24029">
    <property type="entry name" value="UVRABC SYSTEM PROTEIN B"/>
    <property type="match status" value="1"/>
</dbReference>
<comment type="caution">
    <text evidence="18">The sequence shown here is derived from an EMBL/GenBank/DDBJ whole genome shotgun (WGS) entry which is preliminary data.</text>
</comment>
<evidence type="ECO:0000256" key="6">
    <source>
        <dbReference type="ARBA" id="ARBA00022769"/>
    </source>
</evidence>
<dbReference type="InterPro" id="IPR001943">
    <property type="entry name" value="UVR_dom"/>
</dbReference>
<evidence type="ECO:0000256" key="8">
    <source>
        <dbReference type="ARBA" id="ARBA00022881"/>
    </source>
</evidence>
<name>A0A0D1LUK6_9LACO</name>
<keyword evidence="3 12" id="KW-0963">Cytoplasm</keyword>
<evidence type="ECO:0000256" key="9">
    <source>
        <dbReference type="ARBA" id="ARBA00023204"/>
    </source>
</evidence>
<dbReference type="SUPFAM" id="SSF52540">
    <property type="entry name" value="P-loop containing nucleoside triphosphate hydrolases"/>
    <property type="match status" value="2"/>
</dbReference>
<dbReference type="PROSITE" id="PS50151">
    <property type="entry name" value="UVR"/>
    <property type="match status" value="1"/>
</dbReference>
<dbReference type="Pfam" id="PF00271">
    <property type="entry name" value="Helicase_C"/>
    <property type="match status" value="1"/>
</dbReference>
<evidence type="ECO:0000256" key="3">
    <source>
        <dbReference type="ARBA" id="ARBA00022490"/>
    </source>
</evidence>
<evidence type="ECO:0000256" key="5">
    <source>
        <dbReference type="ARBA" id="ARBA00022763"/>
    </source>
</evidence>
<keyword evidence="14" id="KW-0175">Coiled coil</keyword>
<dbReference type="InterPro" id="IPR004807">
    <property type="entry name" value="UvrB"/>
</dbReference>
<dbReference type="CDD" id="cd17916">
    <property type="entry name" value="DEXHc_UvrB"/>
    <property type="match status" value="1"/>
</dbReference>
<dbReference type="PROSITE" id="PS51194">
    <property type="entry name" value="HELICASE_CTER"/>
    <property type="match status" value="1"/>
</dbReference>
<feature type="short sequence motif" description="Beta-hairpin" evidence="12">
    <location>
        <begin position="97"/>
        <end position="120"/>
    </location>
</feature>
<dbReference type="SMART" id="SM00490">
    <property type="entry name" value="HELICc"/>
    <property type="match status" value="1"/>
</dbReference>
<comment type="domain">
    <text evidence="12">The beta-hairpin motif is involved in DNA binding.</text>
</comment>
<feature type="domain" description="UVR" evidence="15">
    <location>
        <begin position="632"/>
        <end position="667"/>
    </location>
</feature>
<dbReference type="InterPro" id="IPR006935">
    <property type="entry name" value="Helicase/UvrB_N"/>
</dbReference>
<dbReference type="HAMAP" id="MF_00204">
    <property type="entry name" value="UvrB"/>
    <property type="match status" value="1"/>
</dbReference>
<sequence>MINRDDSHEYEVVSKYEPTGDQPTAIDKLVTGLKNGVKEQILLGATGTGKTFTISNVIAQANKPVLVLSHNKTLAGQLYGEFKEFFPNNAVEYFVSYYDYYQPEAYVPSSDTYIEKDSSINDEIDKLRNSATASLLARNDTIVVASVSSIFGLGSPEQYNDHVINIRVGDVIERNDLMRRLVDIQFQRNDIDFQRGRFRARGDVLEVFPASSDAKALRIEFFGDEVDRIREVDSLTGEVTADLDLATIFPATHFMTNDAIRDRALKTIQAELDAQLKVFEEEGKLLEAQRLKQRTEYDIEMIREMGFTSGIENYSRHMDGRAPGEPPFTLLDFFPDDFLIVVDESHVTMPQVRGMYKGDRARKETLIDFGFRLPSALDNRPLRLEEFEEHVNQIIYMSATPGDYEEARVSHDDVAQQIIRPTGLLDPEIEVRPVMGQIDDLLGEINERAAKDERVFVTTLTKKMAEDLTDYLEDVGVKVKYLHSDIKTLERTEIIRDLRLGKFDVLVGINLLREGIDVPEVSLVAILDADKEGFLRNTRSLIQTIGRAARNENGHVIMYADNITGSMQAAMEETARRRTIQMSYNQEHDITPHTIKKEIRGLISVSHDSTETNESTSFTEVAFKDMARPDQEAMIANLEDQMRAAAKRLDFEEAASLRDAVMELKLQLGV</sequence>
<dbReference type="GO" id="GO:0005737">
    <property type="term" value="C:cytoplasm"/>
    <property type="evidence" value="ECO:0007669"/>
    <property type="project" value="UniProtKB-SubCell"/>
</dbReference>
<keyword evidence="9 12" id="KW-0234">DNA repair</keyword>
<dbReference type="GO" id="GO:0003677">
    <property type="term" value="F:DNA binding"/>
    <property type="evidence" value="ECO:0007669"/>
    <property type="project" value="UniProtKB-UniRule"/>
</dbReference>
<evidence type="ECO:0000256" key="1">
    <source>
        <dbReference type="ARBA" id="ARBA00004496"/>
    </source>
</evidence>
<dbReference type="Pfam" id="PF17757">
    <property type="entry name" value="UvrB_inter"/>
    <property type="match status" value="1"/>
</dbReference>
<dbReference type="InterPro" id="IPR014001">
    <property type="entry name" value="Helicase_ATP-bd"/>
</dbReference>
<dbReference type="SMART" id="SM00487">
    <property type="entry name" value="DEXDc"/>
    <property type="match status" value="1"/>
</dbReference>
<dbReference type="GO" id="GO:0016887">
    <property type="term" value="F:ATP hydrolysis activity"/>
    <property type="evidence" value="ECO:0007669"/>
    <property type="project" value="InterPro"/>
</dbReference>
<evidence type="ECO:0000313" key="19">
    <source>
        <dbReference type="Proteomes" id="UP000032287"/>
    </source>
</evidence>
<dbReference type="Pfam" id="PF12344">
    <property type="entry name" value="UvrB"/>
    <property type="match status" value="1"/>
</dbReference>
<dbReference type="GO" id="GO:0005524">
    <property type="term" value="F:ATP binding"/>
    <property type="evidence" value="ECO:0007669"/>
    <property type="project" value="UniProtKB-UniRule"/>
</dbReference>
<dbReference type="AlphaFoldDB" id="A0A0D1LUK6"/>
<evidence type="ECO:0000256" key="7">
    <source>
        <dbReference type="ARBA" id="ARBA00022840"/>
    </source>
</evidence>
<evidence type="ECO:0000259" key="15">
    <source>
        <dbReference type="PROSITE" id="PS50151"/>
    </source>
</evidence>
<dbReference type="EMBL" id="JWHU01000034">
    <property type="protein sequence ID" value="KIU19706.1"/>
    <property type="molecule type" value="Genomic_DNA"/>
</dbReference>
<feature type="domain" description="Helicase ATP-binding" evidence="16">
    <location>
        <begin position="31"/>
        <end position="164"/>
    </location>
</feature>
<dbReference type="GO" id="GO:0009432">
    <property type="term" value="P:SOS response"/>
    <property type="evidence" value="ECO:0007669"/>
    <property type="project" value="UniProtKB-UniRule"/>
</dbReference>
<evidence type="ECO:0000256" key="11">
    <source>
        <dbReference type="ARBA" id="ARBA00029504"/>
    </source>
</evidence>
<evidence type="ECO:0000313" key="18">
    <source>
        <dbReference type="EMBL" id="KIU19706.1"/>
    </source>
</evidence>
<dbReference type="NCBIfam" id="TIGR00631">
    <property type="entry name" value="uvrb"/>
    <property type="match status" value="1"/>
</dbReference>
<protein>
    <recommendedName>
        <fullName evidence="11 12">UvrABC system protein B</fullName>
        <shortName evidence="12">Protein UvrB</shortName>
    </recommendedName>
    <alternativeName>
        <fullName evidence="12">Excinuclease ABC subunit B</fullName>
    </alternativeName>
</protein>
<comment type="function">
    <text evidence="12">The UvrABC repair system catalyzes the recognition and processing of DNA lesions. A damage recognition complex composed of 2 UvrA and 2 UvrB subunits scans DNA for abnormalities. Upon binding of the UvrA(2)B(2) complex to a putative damaged site, the DNA wraps around one UvrB monomer. DNA wrap is dependent on ATP binding by UvrB and probably causes local melting of the DNA helix, facilitating insertion of UvrB beta-hairpin between the DNA strands. Then UvrB probes one DNA strand for the presence of a lesion. If a lesion is found the UvrA subunits dissociate and the UvrB-DNA preincision complex is formed. This complex is subsequently bound by UvrC and the second UvrB is released. If no lesion is found, the DNA wraps around the other UvrB subunit that will check the other stand for damage.</text>
</comment>
<evidence type="ECO:0000259" key="16">
    <source>
        <dbReference type="PROSITE" id="PS51192"/>
    </source>
</evidence>
<keyword evidence="12 13" id="KW-0742">SOS response</keyword>
<feature type="domain" description="Helicase C-terminal" evidence="17">
    <location>
        <begin position="437"/>
        <end position="599"/>
    </location>
</feature>
<comment type="subcellular location">
    <subcellularLocation>
        <location evidence="1 12 13">Cytoplasm</location>
    </subcellularLocation>
</comment>
<dbReference type="InterPro" id="IPR036876">
    <property type="entry name" value="UVR_dom_sf"/>
</dbReference>
<evidence type="ECO:0000256" key="12">
    <source>
        <dbReference type="HAMAP-Rule" id="MF_00204"/>
    </source>
</evidence>
<dbReference type="CDD" id="cd18790">
    <property type="entry name" value="SF2_C_UvrB"/>
    <property type="match status" value="1"/>
</dbReference>
<dbReference type="InterPro" id="IPR024759">
    <property type="entry name" value="UvrB_YAD/RRR_dom"/>
</dbReference>
<keyword evidence="7 12" id="KW-0067">ATP-binding</keyword>
<comment type="subunit">
    <text evidence="10 12 13">Forms a heterotetramer with UvrA during the search for lesions. Interacts with UvrC in an incision complex.</text>
</comment>
<organism evidence="18 19">
    <name type="scientific">Weissella cibaria</name>
    <dbReference type="NCBI Taxonomy" id="137591"/>
    <lineage>
        <taxon>Bacteria</taxon>
        <taxon>Bacillati</taxon>
        <taxon>Bacillota</taxon>
        <taxon>Bacilli</taxon>
        <taxon>Lactobacillales</taxon>
        <taxon>Lactobacillaceae</taxon>
        <taxon>Weissella</taxon>
    </lineage>
</organism>
<accession>A0A0D1LUK6</accession>
<evidence type="ECO:0000256" key="10">
    <source>
        <dbReference type="ARBA" id="ARBA00026033"/>
    </source>
</evidence>
<keyword evidence="4 12" id="KW-0547">Nucleotide-binding</keyword>
<dbReference type="eggNOG" id="COG0556">
    <property type="taxonomic scope" value="Bacteria"/>
</dbReference>
<dbReference type="Pfam" id="PF02151">
    <property type="entry name" value="UVR"/>
    <property type="match status" value="1"/>
</dbReference>
<dbReference type="GO" id="GO:0009380">
    <property type="term" value="C:excinuclease repair complex"/>
    <property type="evidence" value="ECO:0007669"/>
    <property type="project" value="InterPro"/>
</dbReference>